<reference evidence="4" key="2">
    <citation type="submission" date="2004-02" db="EMBL/GenBank/DDBJ databases">
        <authorList>
            <consortium name="Genoscope"/>
            <consortium name="Whitehead Institute Centre for Genome Research"/>
        </authorList>
    </citation>
    <scope>NUCLEOTIDE SEQUENCE</scope>
</reference>
<dbReference type="KEGG" id="tng:GSTEN00031939G001"/>
<name>Q4RMP2_TETNG</name>
<proteinExistence type="predicted"/>
<evidence type="ECO:0000256" key="3">
    <source>
        <dbReference type="SAM" id="MobiDB-lite"/>
    </source>
</evidence>
<accession>Q4RMP2</accession>
<evidence type="ECO:0000256" key="1">
    <source>
        <dbReference type="ARBA" id="ARBA00004123"/>
    </source>
</evidence>
<comment type="subcellular location">
    <subcellularLocation>
        <location evidence="1">Nucleus</location>
    </subcellularLocation>
</comment>
<dbReference type="Pfam" id="PF04503">
    <property type="entry name" value="SSDP"/>
    <property type="match status" value="1"/>
</dbReference>
<dbReference type="PANTHER" id="PTHR12610">
    <property type="entry name" value="SINGLE STRANDED DNA BINDING PROTEIN"/>
    <property type="match status" value="1"/>
</dbReference>
<keyword evidence="2" id="KW-0539">Nucleus</keyword>
<sequence>MPGGPMPPGFFQGPPGSQQSPHAQPPPHNPSNPMMGPHGQPFMSPRYPGGPRPSLRMPNQVRGIVFPYCSLSFPYLFSLLCFLSLQVESPDLSLSCPTVWTRQDRRVSRGTSDRRSWCLD</sequence>
<dbReference type="EMBL" id="CAAE01015019">
    <property type="protein sequence ID" value="CAG10340.1"/>
    <property type="molecule type" value="Genomic_DNA"/>
</dbReference>
<evidence type="ECO:0000313" key="4">
    <source>
        <dbReference type="EMBL" id="CAG10340.1"/>
    </source>
</evidence>
<reference evidence="4" key="1">
    <citation type="journal article" date="2004" name="Nature">
        <title>Genome duplication in the teleost fish Tetraodon nigroviridis reveals the early vertebrate proto-karyotype.</title>
        <authorList>
            <person name="Jaillon O."/>
            <person name="Aury J.-M."/>
            <person name="Brunet F."/>
            <person name="Petit J.-L."/>
            <person name="Stange-Thomann N."/>
            <person name="Mauceli E."/>
            <person name="Bouneau L."/>
            <person name="Fischer C."/>
            <person name="Ozouf-Costaz C."/>
            <person name="Bernot A."/>
            <person name="Nicaud S."/>
            <person name="Jaffe D."/>
            <person name="Fisher S."/>
            <person name="Lutfalla G."/>
            <person name="Dossat C."/>
            <person name="Segurens B."/>
            <person name="Dasilva C."/>
            <person name="Salanoubat M."/>
            <person name="Levy M."/>
            <person name="Boudet N."/>
            <person name="Castellano S."/>
            <person name="Anthouard V."/>
            <person name="Jubin C."/>
            <person name="Castelli V."/>
            <person name="Katinka M."/>
            <person name="Vacherie B."/>
            <person name="Biemont C."/>
            <person name="Skalli Z."/>
            <person name="Cattolico L."/>
            <person name="Poulain J."/>
            <person name="De Berardinis V."/>
            <person name="Cruaud C."/>
            <person name="Duprat S."/>
            <person name="Brottier P."/>
            <person name="Coutanceau J.-P."/>
            <person name="Gouzy J."/>
            <person name="Parra G."/>
            <person name="Lardier G."/>
            <person name="Chapple C."/>
            <person name="McKernan K.J."/>
            <person name="McEwan P."/>
            <person name="Bosak S."/>
            <person name="Kellis M."/>
            <person name="Volff J.-N."/>
            <person name="Guigo R."/>
            <person name="Zody M.C."/>
            <person name="Mesirov J."/>
            <person name="Lindblad-Toh K."/>
            <person name="Birren B."/>
            <person name="Nusbaum C."/>
            <person name="Kahn D."/>
            <person name="Robinson-Rechavi M."/>
            <person name="Laudet V."/>
            <person name="Schachter V."/>
            <person name="Quetier F."/>
            <person name="Saurin W."/>
            <person name="Scarpelli C."/>
            <person name="Wincker P."/>
            <person name="Lander E.S."/>
            <person name="Weissenbach J."/>
            <person name="Roest Crollius H."/>
        </authorList>
    </citation>
    <scope>NUCLEOTIDE SEQUENCE [LARGE SCALE GENOMIC DNA]</scope>
</reference>
<feature type="region of interest" description="Disordered" evidence="3">
    <location>
        <begin position="1"/>
        <end position="55"/>
    </location>
</feature>
<evidence type="ECO:0000256" key="2">
    <source>
        <dbReference type="ARBA" id="ARBA00023242"/>
    </source>
</evidence>
<dbReference type="GO" id="GO:0005634">
    <property type="term" value="C:nucleus"/>
    <property type="evidence" value="ECO:0007669"/>
    <property type="project" value="UniProtKB-SubCell"/>
</dbReference>
<dbReference type="OrthoDB" id="5600002at2759"/>
<dbReference type="GO" id="GO:0045944">
    <property type="term" value="P:positive regulation of transcription by RNA polymerase II"/>
    <property type="evidence" value="ECO:0007669"/>
    <property type="project" value="TreeGrafter"/>
</dbReference>
<protein>
    <submittedName>
        <fullName evidence="4">(spotted green pufferfish) hypothetical protein</fullName>
    </submittedName>
</protein>
<organism evidence="4">
    <name type="scientific">Tetraodon nigroviridis</name>
    <name type="common">Spotted green pufferfish</name>
    <name type="synonym">Chelonodon nigroviridis</name>
    <dbReference type="NCBI Taxonomy" id="99883"/>
    <lineage>
        <taxon>Eukaryota</taxon>
        <taxon>Metazoa</taxon>
        <taxon>Chordata</taxon>
        <taxon>Craniata</taxon>
        <taxon>Vertebrata</taxon>
        <taxon>Euteleostomi</taxon>
        <taxon>Actinopterygii</taxon>
        <taxon>Neopterygii</taxon>
        <taxon>Teleostei</taxon>
        <taxon>Neoteleostei</taxon>
        <taxon>Acanthomorphata</taxon>
        <taxon>Eupercaria</taxon>
        <taxon>Tetraodontiformes</taxon>
        <taxon>Tetradontoidea</taxon>
        <taxon>Tetraodontidae</taxon>
        <taxon>Tetraodon</taxon>
    </lineage>
</organism>
<comment type="caution">
    <text evidence="4">The sequence shown here is derived from an EMBL/GenBank/DDBJ whole genome shotgun (WGS) entry which is preliminary data.</text>
</comment>
<dbReference type="AlphaFoldDB" id="Q4RMP2"/>
<dbReference type="PANTHER" id="PTHR12610:SF30">
    <property type="entry name" value="SINGLE-STRANDED DNA-BINDING PROTEIN 4"/>
    <property type="match status" value="1"/>
</dbReference>
<gene>
    <name evidence="4" type="ORF">GSTENG00031939001</name>
</gene>
<feature type="compositionally biased region" description="Low complexity" evidence="3">
    <location>
        <begin position="9"/>
        <end position="22"/>
    </location>
</feature>